<feature type="compositionally biased region" description="Acidic residues" evidence="1">
    <location>
        <begin position="827"/>
        <end position="837"/>
    </location>
</feature>
<evidence type="ECO:0000313" key="5">
    <source>
        <dbReference type="Proteomes" id="UP000655443"/>
    </source>
</evidence>
<feature type="compositionally biased region" description="Basic and acidic residues" evidence="1">
    <location>
        <begin position="177"/>
        <end position="188"/>
    </location>
</feature>
<evidence type="ECO:0000256" key="1">
    <source>
        <dbReference type="SAM" id="MobiDB-lite"/>
    </source>
</evidence>
<dbReference type="InterPro" id="IPR052196">
    <property type="entry name" value="Bact_Kbp"/>
</dbReference>
<feature type="compositionally biased region" description="Basic and acidic residues" evidence="1">
    <location>
        <begin position="346"/>
        <end position="360"/>
    </location>
</feature>
<keyword evidence="2" id="KW-0812">Transmembrane</keyword>
<dbReference type="Gene3D" id="1.25.40.10">
    <property type="entry name" value="Tetratricopeptide repeat domain"/>
    <property type="match status" value="1"/>
</dbReference>
<dbReference type="EMBL" id="BMVG01000054">
    <property type="protein sequence ID" value="GHE14771.1"/>
    <property type="molecule type" value="Genomic_DNA"/>
</dbReference>
<feature type="transmembrane region" description="Helical" evidence="2">
    <location>
        <begin position="68"/>
        <end position="91"/>
    </location>
</feature>
<feature type="compositionally biased region" description="Low complexity" evidence="1">
    <location>
        <begin position="361"/>
        <end position="372"/>
    </location>
</feature>
<sequence length="1218" mass="130231">MPHTQNRPHRTLAWPLAVVRGLCALAVLALLLVGVPWMLLALGTLPDALPSWDTVHQALMRPDDGSGLMTTLTIAAWITWLWLVIPVLLEIGAVVVRRTTPRLPGMATGQRLAGFLLGSILLASPAAAASAATPAAAVTAPHTPHTAAATPAGGNTGRQDASPTHSTAPAGRTTSSDQHHERATELAEHTVGQGGTTWWDLAEQYLGDGLRYPELQHLNPRLPTEKILPEGTTVLVPATASPTSAESTAAQAGVHTQLTADEHAQPSHDADTAPREYTAKSGDNLTYIAQKQLGNADEWPRLFEANKGEEQPYGHHFTNPDLIYPGQRLTLPADSTSPEQSTTPDQQRDPYAQHKNDHARGGSAAQGKKSAATPEKKQTTSPSEAASATPQTATPEPSATTTPSPSATASPTPDGRSAAPHSATTSASSTPSTPDSPTPAASSASPSAGTDHGRQVGVIGLMATGVLATGFLSFLAYRRLTQLRRRRRGHHIPLPQGDAARVEHALRVTEAVIDTAVLEPVLLTMAVHLADADRELPDIEAIVLGDRDITLHLSEPAAPVPPFTTAPDQLARWSCPTNTSELLPADETGDIDEPYPALVSLGWDNNGRLVLIDLEHVGHLHLTGPAAVPVLRTLALELATSEFTHHLDLTLADDTVAPHLAEELGERVTERPNLTEAAAALRAHHREQQRALALLGTATVRDARTGVDTAAAWTPAMVIASVPETGDTDGLEDLLQVIADEPRTATAVLTTGPLPPGTPVDNSWTLHAEEAGSVQLPLDGVEIDCTLQALSDEHYSYALETLAVSRAEDSPAPEPEPAAAHAPLVEVETDEDTDDSDSPAAAPSEPHATATSGPGRVPNLLAQFAVLDDEEDEDHDNNDTRADQQDDADRQTDRTPTPPQRTSDPGVALDKPDRDSLAPPNPVPAQQAPARTVSIRLPEDVFAAPAQPETVAAAPDSEPEPGEAETPNPVVRVLGPVDVVGARGTLTEKKRQRTYIELAVWLILHPGHHAATLDHRALDEALWPDRDEVSIKYRNGVVSRTRTWLGRDADGQPYIPLLKTANNRYSIAASVGCDWHDFQRLTQAGKDHNTANADLALRRALELVRGRPFSSTDRRRYKWAEHLALVMTMEIVDAAEILAERRLAAHDPRGALWAATKGLEVAPAVESLHRIAFQAYAAIGDYEALERAATWLEEFTENNELELDDETLAVLDQLRARI</sequence>
<dbReference type="InterPro" id="IPR018392">
    <property type="entry name" value="LysM"/>
</dbReference>
<reference evidence="4" key="2">
    <citation type="submission" date="2020-09" db="EMBL/GenBank/DDBJ databases">
        <authorList>
            <person name="Sun Q."/>
            <person name="Ohkuma M."/>
        </authorList>
    </citation>
    <scope>NUCLEOTIDE SEQUENCE</scope>
    <source>
        <strain evidence="4">JCM 4714</strain>
    </source>
</reference>
<dbReference type="InterPro" id="IPR011990">
    <property type="entry name" value="TPR-like_helical_dom_sf"/>
</dbReference>
<feature type="compositionally biased region" description="Low complexity" evidence="1">
    <location>
        <begin position="379"/>
        <end position="448"/>
    </location>
</feature>
<feature type="region of interest" description="Disordered" evidence="1">
    <location>
        <begin position="950"/>
        <end position="969"/>
    </location>
</feature>
<evidence type="ECO:0000259" key="3">
    <source>
        <dbReference type="PROSITE" id="PS51782"/>
    </source>
</evidence>
<dbReference type="PROSITE" id="PS51782">
    <property type="entry name" value="LYSM"/>
    <property type="match status" value="1"/>
</dbReference>
<feature type="region of interest" description="Disordered" evidence="1">
    <location>
        <begin position="310"/>
        <end position="451"/>
    </location>
</feature>
<feature type="transmembrane region" description="Helical" evidence="2">
    <location>
        <begin position="12"/>
        <end position="39"/>
    </location>
</feature>
<evidence type="ECO:0000256" key="2">
    <source>
        <dbReference type="SAM" id="Phobius"/>
    </source>
</evidence>
<feature type="compositionally biased region" description="Basic and acidic residues" evidence="1">
    <location>
        <begin position="877"/>
        <end position="893"/>
    </location>
</feature>
<keyword evidence="2" id="KW-0472">Membrane</keyword>
<keyword evidence="2" id="KW-1133">Transmembrane helix</keyword>
<feature type="compositionally biased region" description="Polar residues" evidence="1">
    <location>
        <begin position="157"/>
        <end position="176"/>
    </location>
</feature>
<protein>
    <submittedName>
        <fullName evidence="4">Membrane protein</fullName>
    </submittedName>
</protein>
<proteinExistence type="predicted"/>
<dbReference type="PANTHER" id="PTHR34700">
    <property type="entry name" value="POTASSIUM BINDING PROTEIN KBP"/>
    <property type="match status" value="1"/>
</dbReference>
<feature type="compositionally biased region" description="Polar residues" evidence="1">
    <location>
        <begin position="333"/>
        <end position="345"/>
    </location>
</feature>
<reference evidence="4" key="1">
    <citation type="journal article" date="2014" name="Int. J. Syst. Evol. Microbiol.">
        <title>Complete genome sequence of Corynebacterium casei LMG S-19264T (=DSM 44701T), isolated from a smear-ripened cheese.</title>
        <authorList>
            <consortium name="US DOE Joint Genome Institute (JGI-PGF)"/>
            <person name="Walter F."/>
            <person name="Albersmeier A."/>
            <person name="Kalinowski J."/>
            <person name="Ruckert C."/>
        </authorList>
    </citation>
    <scope>NUCLEOTIDE SEQUENCE</scope>
    <source>
        <strain evidence="4">JCM 4714</strain>
    </source>
</reference>
<dbReference type="InterPro" id="IPR036779">
    <property type="entry name" value="LysM_dom_sf"/>
</dbReference>
<gene>
    <name evidence="4" type="ORF">GCM10010339_87060</name>
</gene>
<accession>A0A918YSI9</accession>
<feature type="transmembrane region" description="Helical" evidence="2">
    <location>
        <begin position="456"/>
        <end position="477"/>
    </location>
</feature>
<dbReference type="PANTHER" id="PTHR34700:SF4">
    <property type="entry name" value="PHAGE-LIKE ELEMENT PBSX PROTEIN XKDP"/>
    <property type="match status" value="1"/>
</dbReference>
<dbReference type="Proteomes" id="UP000655443">
    <property type="component" value="Unassembled WGS sequence"/>
</dbReference>
<feature type="domain" description="LysM" evidence="3">
    <location>
        <begin position="275"/>
        <end position="331"/>
    </location>
</feature>
<dbReference type="CDD" id="cd00118">
    <property type="entry name" value="LysM"/>
    <property type="match status" value="1"/>
</dbReference>
<feature type="compositionally biased region" description="Low complexity" evidence="1">
    <location>
        <begin position="139"/>
        <end position="152"/>
    </location>
</feature>
<feature type="region of interest" description="Disordered" evidence="1">
    <location>
        <begin position="870"/>
        <end position="929"/>
    </location>
</feature>
<evidence type="ECO:0000313" key="4">
    <source>
        <dbReference type="EMBL" id="GHE14771.1"/>
    </source>
</evidence>
<feature type="region of interest" description="Disordered" evidence="1">
    <location>
        <begin position="826"/>
        <end position="857"/>
    </location>
</feature>
<keyword evidence="5" id="KW-1185">Reference proteome</keyword>
<dbReference type="SMART" id="SM00257">
    <property type="entry name" value="LysM"/>
    <property type="match status" value="2"/>
</dbReference>
<dbReference type="Gene3D" id="3.10.350.10">
    <property type="entry name" value="LysM domain"/>
    <property type="match status" value="1"/>
</dbReference>
<organism evidence="4 5">
    <name type="scientific">Streptomyces alanosinicus</name>
    <dbReference type="NCBI Taxonomy" id="68171"/>
    <lineage>
        <taxon>Bacteria</taxon>
        <taxon>Bacillati</taxon>
        <taxon>Actinomycetota</taxon>
        <taxon>Actinomycetes</taxon>
        <taxon>Kitasatosporales</taxon>
        <taxon>Streptomycetaceae</taxon>
        <taxon>Streptomyces</taxon>
    </lineage>
</organism>
<dbReference type="AlphaFoldDB" id="A0A918YSI9"/>
<name>A0A918YSI9_9ACTN</name>
<dbReference type="Pfam" id="PF01476">
    <property type="entry name" value="LysM"/>
    <property type="match status" value="2"/>
</dbReference>
<feature type="region of interest" description="Disordered" evidence="1">
    <location>
        <begin position="139"/>
        <end position="191"/>
    </location>
</feature>
<dbReference type="RefSeq" id="WP_189959060.1">
    <property type="nucleotide sequence ID" value="NZ_BMVG01000054.1"/>
</dbReference>
<feature type="compositionally biased region" description="Low complexity" evidence="1">
    <location>
        <begin position="838"/>
        <end position="852"/>
    </location>
</feature>
<comment type="caution">
    <text evidence="4">The sequence shown here is derived from an EMBL/GenBank/DDBJ whole genome shotgun (WGS) entry which is preliminary data.</text>
</comment>